<feature type="compositionally biased region" description="Low complexity" evidence="1">
    <location>
        <begin position="152"/>
        <end position="163"/>
    </location>
</feature>
<dbReference type="Pfam" id="PF06693">
    <property type="entry name" value="DUF1190"/>
    <property type="match status" value="1"/>
</dbReference>
<evidence type="ECO:0000313" key="2">
    <source>
        <dbReference type="EMBL" id="CZF83113.1"/>
    </source>
</evidence>
<evidence type="ECO:0008006" key="4">
    <source>
        <dbReference type="Google" id="ProtNLM"/>
    </source>
</evidence>
<feature type="compositionally biased region" description="Low complexity" evidence="1">
    <location>
        <begin position="178"/>
        <end position="190"/>
    </location>
</feature>
<dbReference type="RefSeq" id="WP_062665366.1">
    <property type="nucleotide sequence ID" value="NZ_FIZX01000002.1"/>
</dbReference>
<sequence>MKRSQNVIRPNMDKAAKVIPFAFVGGISGCFFEPETEGFVFQSAQDCARSFPDQIEECRIAYQDALADAAQSAPRYNNEYECEADFLDGCDRYNNWYIPAMAGFFFANMLDDDYFKKKKKRYYSKPLYGYRGKYYSGDGNFFSSSSNKSVKVSTSSITKPKSSGTIGQVMSRGGFGKSVSRASSSSRSGG</sequence>
<evidence type="ECO:0000313" key="3">
    <source>
        <dbReference type="Proteomes" id="UP000071641"/>
    </source>
</evidence>
<dbReference type="STRING" id="1796497.GCE9029_03644"/>
<dbReference type="OrthoDB" id="5903948at2"/>
<accession>A0A128F8G3</accession>
<protein>
    <recommendedName>
        <fullName evidence="4">DUF1190 domain-containing protein</fullName>
    </recommendedName>
</protein>
<reference evidence="3" key="1">
    <citation type="submission" date="2016-02" db="EMBL/GenBank/DDBJ databases">
        <authorList>
            <person name="Rodrigo-Torres Lidia"/>
            <person name="Arahal R.David."/>
        </authorList>
    </citation>
    <scope>NUCLEOTIDE SEQUENCE [LARGE SCALE GENOMIC DNA]</scope>
    <source>
        <strain evidence="3">CECT 9029</strain>
    </source>
</reference>
<dbReference type="EMBL" id="FIZX01000002">
    <property type="protein sequence ID" value="CZF83113.1"/>
    <property type="molecule type" value="Genomic_DNA"/>
</dbReference>
<dbReference type="InterPro" id="IPR009576">
    <property type="entry name" value="Biofilm_formation_YgiB"/>
</dbReference>
<dbReference type="Proteomes" id="UP000071641">
    <property type="component" value="Unassembled WGS sequence"/>
</dbReference>
<name>A0A128F8G3_9GAMM</name>
<dbReference type="AlphaFoldDB" id="A0A128F8G3"/>
<organism evidence="2 3">
    <name type="scientific">Grimontia celer</name>
    <dbReference type="NCBI Taxonomy" id="1796497"/>
    <lineage>
        <taxon>Bacteria</taxon>
        <taxon>Pseudomonadati</taxon>
        <taxon>Pseudomonadota</taxon>
        <taxon>Gammaproteobacteria</taxon>
        <taxon>Vibrionales</taxon>
        <taxon>Vibrionaceae</taxon>
        <taxon>Grimontia</taxon>
    </lineage>
</organism>
<evidence type="ECO:0000256" key="1">
    <source>
        <dbReference type="SAM" id="MobiDB-lite"/>
    </source>
</evidence>
<dbReference type="PROSITE" id="PS51257">
    <property type="entry name" value="PROKAR_LIPOPROTEIN"/>
    <property type="match status" value="1"/>
</dbReference>
<gene>
    <name evidence="2" type="ORF">GCE9029_03644</name>
</gene>
<feature type="region of interest" description="Disordered" evidence="1">
    <location>
        <begin position="152"/>
        <end position="190"/>
    </location>
</feature>
<proteinExistence type="predicted"/>
<keyword evidence="3" id="KW-1185">Reference proteome</keyword>